<dbReference type="Proteomes" id="UP001164653">
    <property type="component" value="Chromosome"/>
</dbReference>
<dbReference type="AlphaFoldDB" id="A0A9E8N9V5"/>
<gene>
    <name evidence="3" type="ORF">ON006_01560</name>
</gene>
<feature type="signal peptide" evidence="1">
    <location>
        <begin position="1"/>
        <end position="26"/>
    </location>
</feature>
<dbReference type="Gene3D" id="3.40.50.880">
    <property type="match status" value="1"/>
</dbReference>
<evidence type="ECO:0000259" key="2">
    <source>
        <dbReference type="Pfam" id="PF06283"/>
    </source>
</evidence>
<feature type="chain" id="PRO_5039683859" evidence="1">
    <location>
        <begin position="27"/>
        <end position="257"/>
    </location>
</feature>
<keyword evidence="4" id="KW-1185">Reference proteome</keyword>
<organism evidence="3 4">
    <name type="scientific">Dyadobacter pollutisoli</name>
    <dbReference type="NCBI Taxonomy" id="2910158"/>
    <lineage>
        <taxon>Bacteria</taxon>
        <taxon>Pseudomonadati</taxon>
        <taxon>Bacteroidota</taxon>
        <taxon>Cytophagia</taxon>
        <taxon>Cytophagales</taxon>
        <taxon>Spirosomataceae</taxon>
        <taxon>Dyadobacter</taxon>
    </lineage>
</organism>
<dbReference type="RefSeq" id="WP_244823355.1">
    <property type="nucleotide sequence ID" value="NZ_CP112998.1"/>
</dbReference>
<dbReference type="SUPFAM" id="SSF52317">
    <property type="entry name" value="Class I glutamine amidotransferase-like"/>
    <property type="match status" value="1"/>
</dbReference>
<keyword evidence="1" id="KW-0732">Signal</keyword>
<dbReference type="PANTHER" id="PTHR40469:SF2">
    <property type="entry name" value="GALACTOSE-BINDING DOMAIN-LIKE SUPERFAMILY PROTEIN"/>
    <property type="match status" value="1"/>
</dbReference>
<evidence type="ECO:0000313" key="4">
    <source>
        <dbReference type="Proteomes" id="UP001164653"/>
    </source>
</evidence>
<dbReference type="InterPro" id="IPR029010">
    <property type="entry name" value="ThuA-like"/>
</dbReference>
<evidence type="ECO:0000256" key="1">
    <source>
        <dbReference type="SAM" id="SignalP"/>
    </source>
</evidence>
<dbReference type="InterPro" id="IPR029062">
    <property type="entry name" value="Class_I_gatase-like"/>
</dbReference>
<protein>
    <submittedName>
        <fullName evidence="3">ThuA domain-containing protein</fullName>
    </submittedName>
</protein>
<name>A0A9E8N9V5_9BACT</name>
<reference evidence="3" key="1">
    <citation type="submission" date="2022-11" db="EMBL/GenBank/DDBJ databases">
        <title>Dyadobacter pollutisoli sp. nov., isolated from plastic dumped soil.</title>
        <authorList>
            <person name="Kim J.M."/>
            <person name="Kim K.R."/>
            <person name="Lee J.K."/>
            <person name="Hao L."/>
            <person name="Jeon C.O."/>
        </authorList>
    </citation>
    <scope>NUCLEOTIDE SEQUENCE</scope>
    <source>
        <strain evidence="3">U1</strain>
    </source>
</reference>
<evidence type="ECO:0000313" key="3">
    <source>
        <dbReference type="EMBL" id="WAC12655.1"/>
    </source>
</evidence>
<accession>A0A9E8N9V5</accession>
<feature type="domain" description="ThuA-like" evidence="2">
    <location>
        <begin position="34"/>
        <end position="251"/>
    </location>
</feature>
<dbReference type="KEGG" id="dpf:ON006_01560"/>
<dbReference type="Pfam" id="PF06283">
    <property type="entry name" value="ThuA"/>
    <property type="match status" value="1"/>
</dbReference>
<dbReference type="PANTHER" id="PTHR40469">
    <property type="entry name" value="SECRETED GLYCOSYL HYDROLASE"/>
    <property type="match status" value="1"/>
</dbReference>
<proteinExistence type="predicted"/>
<dbReference type="EMBL" id="CP112998">
    <property type="protein sequence ID" value="WAC12655.1"/>
    <property type="molecule type" value="Genomic_DNA"/>
</dbReference>
<sequence>MKKNLVISKLLPQLLFAVLFTTASYAQKPNFKVVAFYNTTVEMDHVLFANDALYFLRLMAQQNNFSFDATTDWTNLNDTYLSNYQVIVWLNDSPHTAEQKAAFEKYIQKGGAWLGFHVAGYNDKSSNWPWFLDFLGGPVFHSNNWPPMAAKVNVENQEHPVTKRMPKTYDSPVTEWYQWKPSPRLDKDVKVLVSLAPEVYPLGVKTYLSAGDTPVVWTNTRYKMLYMNFGHGNKVLSNSDQNRMITDGMLWLGGQLH</sequence>